<comment type="caution">
    <text evidence="7">The sequence shown here is derived from an EMBL/GenBank/DDBJ whole genome shotgun (WGS) entry which is preliminary data.</text>
</comment>
<dbReference type="Gene3D" id="3.40.190.10">
    <property type="entry name" value="Periplasmic binding protein-like II"/>
    <property type="match status" value="1"/>
</dbReference>
<evidence type="ECO:0000256" key="5">
    <source>
        <dbReference type="ARBA" id="ARBA00023288"/>
    </source>
</evidence>
<keyword evidence="1" id="KW-1003">Cell membrane</keyword>
<dbReference type="Pfam" id="PF13416">
    <property type="entry name" value="SBP_bac_8"/>
    <property type="match status" value="1"/>
</dbReference>
<protein>
    <submittedName>
        <fullName evidence="7">Extracellular solute-binding protein</fullName>
    </submittedName>
</protein>
<organism evidence="7 8">
    <name type="scientific">Fodinicola feengrottensis</name>
    <dbReference type="NCBI Taxonomy" id="435914"/>
    <lineage>
        <taxon>Bacteria</taxon>
        <taxon>Bacillati</taxon>
        <taxon>Actinomycetota</taxon>
        <taxon>Actinomycetes</taxon>
        <taxon>Mycobacteriales</taxon>
        <taxon>Fodinicola</taxon>
    </lineage>
</organism>
<evidence type="ECO:0000256" key="1">
    <source>
        <dbReference type="ARBA" id="ARBA00022475"/>
    </source>
</evidence>
<gene>
    <name evidence="7" type="ORF">GCM10009765_14880</name>
</gene>
<keyword evidence="2 6" id="KW-0732">Signal</keyword>
<dbReference type="InterPro" id="IPR006059">
    <property type="entry name" value="SBP"/>
</dbReference>
<dbReference type="EMBL" id="BAAANY010000005">
    <property type="protein sequence ID" value="GAA1666420.1"/>
    <property type="molecule type" value="Genomic_DNA"/>
</dbReference>
<dbReference type="PANTHER" id="PTHR43649:SF33">
    <property type="entry name" value="POLYGALACTURONAN_RHAMNOGALACTURONAN-BINDING PROTEIN YTCQ"/>
    <property type="match status" value="1"/>
</dbReference>
<sequence>MRSRNRWVSVVAATAAAVLALSACGLGGNSGGGGANQVVPSGGPLKGEITYQTWSLKNDKFTPYFTALIKAFQAQHPGTKINWIDQPGDGYEAKVSSQVSSGSLPDVVNLPPEFAYQVVQAGGLLDLSKNIPTLTQDYVKSGLNAYTYPGVSGTYGLPWYLGTDVNFWNTALLQKDGLNPANLPKTFDELVAQAKIMHDKSGGRDYLMSRPPGILDIYNSGTAMMSADGKKFVFNTPAAEAIVDKYTAAFKAGYLPADVLTKSYEGNSALFVKQVVGWTTGTGNYIQGTAQTNPTLAKQIIPSPAIGTPPLYVQGISVSAKSKNLPLALAFAQFSTNNDNQVNFIKLAQGFLPGTTAAGSSPVYSKSDGTPQGDAAVIAYASLKTAVNVKPAAWTDAMDTYLAQQIALAMTGKQTSKQALDNAVAKSNQLLGP</sequence>
<evidence type="ECO:0000313" key="7">
    <source>
        <dbReference type="EMBL" id="GAA1666420.1"/>
    </source>
</evidence>
<keyword evidence="8" id="KW-1185">Reference proteome</keyword>
<dbReference type="InterPro" id="IPR050490">
    <property type="entry name" value="Bact_solute-bd_prot1"/>
</dbReference>
<evidence type="ECO:0000313" key="8">
    <source>
        <dbReference type="Proteomes" id="UP001500618"/>
    </source>
</evidence>
<keyword evidence="4" id="KW-0564">Palmitate</keyword>
<evidence type="ECO:0000256" key="6">
    <source>
        <dbReference type="SAM" id="SignalP"/>
    </source>
</evidence>
<keyword evidence="5" id="KW-0449">Lipoprotein</keyword>
<accession>A0ABN2G719</accession>
<dbReference type="SUPFAM" id="SSF53850">
    <property type="entry name" value="Periplasmic binding protein-like II"/>
    <property type="match status" value="1"/>
</dbReference>
<proteinExistence type="predicted"/>
<dbReference type="Proteomes" id="UP001500618">
    <property type="component" value="Unassembled WGS sequence"/>
</dbReference>
<reference evidence="7 8" key="1">
    <citation type="journal article" date="2019" name="Int. J. Syst. Evol. Microbiol.">
        <title>The Global Catalogue of Microorganisms (GCM) 10K type strain sequencing project: providing services to taxonomists for standard genome sequencing and annotation.</title>
        <authorList>
            <consortium name="The Broad Institute Genomics Platform"/>
            <consortium name="The Broad Institute Genome Sequencing Center for Infectious Disease"/>
            <person name="Wu L."/>
            <person name="Ma J."/>
        </authorList>
    </citation>
    <scope>NUCLEOTIDE SEQUENCE [LARGE SCALE GENOMIC DNA]</scope>
    <source>
        <strain evidence="7 8">JCM 14718</strain>
    </source>
</reference>
<keyword evidence="3" id="KW-0472">Membrane</keyword>
<name>A0ABN2G719_9ACTN</name>
<feature type="signal peptide" evidence="6">
    <location>
        <begin position="1"/>
        <end position="23"/>
    </location>
</feature>
<evidence type="ECO:0000256" key="4">
    <source>
        <dbReference type="ARBA" id="ARBA00023139"/>
    </source>
</evidence>
<feature type="chain" id="PRO_5046688514" evidence="6">
    <location>
        <begin position="24"/>
        <end position="433"/>
    </location>
</feature>
<dbReference type="RefSeq" id="WP_344308354.1">
    <property type="nucleotide sequence ID" value="NZ_BAAANY010000005.1"/>
</dbReference>
<evidence type="ECO:0000256" key="2">
    <source>
        <dbReference type="ARBA" id="ARBA00022729"/>
    </source>
</evidence>
<dbReference type="PANTHER" id="PTHR43649">
    <property type="entry name" value="ARABINOSE-BINDING PROTEIN-RELATED"/>
    <property type="match status" value="1"/>
</dbReference>
<dbReference type="PROSITE" id="PS51257">
    <property type="entry name" value="PROKAR_LIPOPROTEIN"/>
    <property type="match status" value="1"/>
</dbReference>
<evidence type="ECO:0000256" key="3">
    <source>
        <dbReference type="ARBA" id="ARBA00023136"/>
    </source>
</evidence>